<dbReference type="STRING" id="5874.Q4UBK2"/>
<protein>
    <submittedName>
        <fullName evidence="1">Uncharacterized protein</fullName>
    </submittedName>
</protein>
<dbReference type="AlphaFoldDB" id="Q4UBK2"/>
<dbReference type="OMA" id="VKWYNEW"/>
<dbReference type="EMBL" id="UIVS01000003">
    <property type="protein sequence ID" value="SVP92950.1"/>
    <property type="molecule type" value="Genomic_DNA"/>
</dbReference>
<organism evidence="1 4">
    <name type="scientific">Theileria annulata</name>
    <dbReference type="NCBI Taxonomy" id="5874"/>
    <lineage>
        <taxon>Eukaryota</taxon>
        <taxon>Sar</taxon>
        <taxon>Alveolata</taxon>
        <taxon>Apicomplexa</taxon>
        <taxon>Aconoidasida</taxon>
        <taxon>Piroplasmida</taxon>
        <taxon>Theileriidae</taxon>
        <taxon>Theileria</taxon>
    </lineage>
</organism>
<reference evidence="2" key="2">
    <citation type="submission" date="2018-07" db="EMBL/GenBank/DDBJ databases">
        <authorList>
            <person name="Quirk P.G."/>
            <person name="Krulwich T.A."/>
        </authorList>
    </citation>
    <scope>NUCLEOTIDE SEQUENCE</scope>
    <source>
        <strain evidence="2">Anand</strain>
    </source>
</reference>
<dbReference type="VEuPathDB" id="PiroplasmaDB:TA17940"/>
<sequence length="146" mass="16813">MGEGHGHSDPDHNLNTLTGYGNFMPGQAWQRSLAKGSGLLNYPSEHDCGDSELSLDELNHKFETLIKSDDPNSACNPLKIQEFKCLSSNNFNKNPELASMRCVKWYNEWMQCKWDEEKLKFGYNYIEPRAPRKRKAYIAAPNYQYS</sequence>
<name>Q4UBK2_THEAN</name>
<evidence type="ECO:0000313" key="2">
    <source>
        <dbReference type="EMBL" id="SVP92950.1"/>
    </source>
</evidence>
<dbReference type="eggNOG" id="ENOG502SFT6">
    <property type="taxonomic scope" value="Eukaryota"/>
</dbReference>
<reference evidence="1 4" key="1">
    <citation type="journal article" date="2005" name="Science">
        <title>Genome of the host-cell transforming parasite Theileria annulata compared with T. parva.</title>
        <authorList>
            <person name="Pain A."/>
            <person name="Renauld H."/>
            <person name="Berriman M."/>
            <person name="Murphy L."/>
            <person name="Yeats C.A."/>
            <person name="Weir W."/>
            <person name="Kerhornou A."/>
            <person name="Aslett M."/>
            <person name="Bishop R."/>
            <person name="Bouchier C."/>
            <person name="Cochet M."/>
            <person name="Coulson R.M.R."/>
            <person name="Cronin A."/>
            <person name="de Villiers E.P."/>
            <person name="Fraser A."/>
            <person name="Fosker N."/>
            <person name="Gardner M."/>
            <person name="Goble A."/>
            <person name="Griffiths-Jones S."/>
            <person name="Harris D.E."/>
            <person name="Katzer F."/>
            <person name="Larke N."/>
            <person name="Lord A."/>
            <person name="Maser P."/>
            <person name="McKellar S."/>
            <person name="Mooney P."/>
            <person name="Morton F."/>
            <person name="Nene V."/>
            <person name="O'Neil S."/>
            <person name="Price C."/>
            <person name="Quail M.A."/>
            <person name="Rabbinowitsch E."/>
            <person name="Rawlings N.D."/>
            <person name="Rutter S."/>
            <person name="Saunders D."/>
            <person name="Seeger K."/>
            <person name="Shah T."/>
            <person name="Squares R."/>
            <person name="Squares S."/>
            <person name="Tivey A."/>
            <person name="Walker A.R."/>
            <person name="Woodward J."/>
            <person name="Dobbelaere D.A.E."/>
            <person name="Langsley G."/>
            <person name="Rajandream M.A."/>
            <person name="McKeever D."/>
            <person name="Shiels B."/>
            <person name="Tait A."/>
            <person name="Barrell B.G."/>
            <person name="Hall N."/>
        </authorList>
    </citation>
    <scope>NUCLEOTIDE SEQUENCE [LARGE SCALE GENOMIC DNA]</scope>
    <source>
        <strain evidence="4">Ankara</strain>
        <strain evidence="1">Ankara isolate clone C9</strain>
    </source>
</reference>
<evidence type="ECO:0000313" key="3">
    <source>
        <dbReference type="EMBL" id="SVP93715.1"/>
    </source>
</evidence>
<proteinExistence type="predicted"/>
<gene>
    <name evidence="1" type="ORF">TA17940</name>
    <name evidence="3" type="ORF">TAT_000270800</name>
    <name evidence="2" type="ORF">TAV_000274900</name>
</gene>
<dbReference type="InParanoid" id="Q4UBK2"/>
<evidence type="ECO:0000313" key="4">
    <source>
        <dbReference type="Proteomes" id="UP000001950"/>
    </source>
</evidence>
<dbReference type="EMBL" id="UIVT01000003">
    <property type="protein sequence ID" value="SVP93715.1"/>
    <property type="molecule type" value="Genomic_DNA"/>
</dbReference>
<keyword evidence="4" id="KW-1185">Reference proteome</keyword>
<dbReference type="OrthoDB" id="2143914at2759"/>
<accession>Q4UBK2</accession>
<dbReference type="Proteomes" id="UP000001950">
    <property type="component" value="Chromosome 3"/>
</dbReference>
<dbReference type="KEGG" id="tan:TA17940"/>
<dbReference type="RefSeq" id="XP_955275.1">
    <property type="nucleotide sequence ID" value="XM_950182.1"/>
</dbReference>
<dbReference type="EMBL" id="CR940352">
    <property type="protein sequence ID" value="CAI75799.1"/>
    <property type="molecule type" value="Genomic_DNA"/>
</dbReference>
<evidence type="ECO:0000313" key="1">
    <source>
        <dbReference type="EMBL" id="CAI75799.1"/>
    </source>
</evidence>
<dbReference type="GeneID" id="3864914"/>